<accession>A0A7Z6WI08</accession>
<feature type="compositionally biased region" description="Basic and acidic residues" evidence="2">
    <location>
        <begin position="160"/>
        <end position="197"/>
    </location>
</feature>
<feature type="compositionally biased region" description="Polar residues" evidence="2">
    <location>
        <begin position="198"/>
        <end position="208"/>
    </location>
</feature>
<dbReference type="Pfam" id="PF06970">
    <property type="entry name" value="RepA_N"/>
    <property type="match status" value="1"/>
</dbReference>
<dbReference type="Proteomes" id="UP000256718">
    <property type="component" value="Unassembled WGS sequence"/>
</dbReference>
<feature type="coiled-coil region" evidence="1">
    <location>
        <begin position="284"/>
        <end position="311"/>
    </location>
</feature>
<dbReference type="EMBL" id="QHGZ01000115">
    <property type="protein sequence ID" value="RDY83354.1"/>
    <property type="molecule type" value="Genomic_DNA"/>
</dbReference>
<protein>
    <recommendedName>
        <fullName evidence="3">Replication initiator A N-terminal domain-containing protein</fullName>
    </recommendedName>
</protein>
<evidence type="ECO:0000256" key="1">
    <source>
        <dbReference type="SAM" id="Coils"/>
    </source>
</evidence>
<evidence type="ECO:0000256" key="2">
    <source>
        <dbReference type="SAM" id="MobiDB-lite"/>
    </source>
</evidence>
<proteinExistence type="predicted"/>
<evidence type="ECO:0000259" key="3">
    <source>
        <dbReference type="Pfam" id="PF06970"/>
    </source>
</evidence>
<evidence type="ECO:0000313" key="5">
    <source>
        <dbReference type="Proteomes" id="UP000256718"/>
    </source>
</evidence>
<dbReference type="AlphaFoldDB" id="A0A7Z6WI08"/>
<organism evidence="4 5">
    <name type="scientific">Streptococcus agalactiae</name>
    <dbReference type="NCBI Taxonomy" id="1311"/>
    <lineage>
        <taxon>Bacteria</taxon>
        <taxon>Bacillati</taxon>
        <taxon>Bacillota</taxon>
        <taxon>Bacilli</taxon>
        <taxon>Lactobacillales</taxon>
        <taxon>Streptococcaceae</taxon>
        <taxon>Streptococcus</taxon>
    </lineage>
</organism>
<dbReference type="InterPro" id="IPR010724">
    <property type="entry name" value="RepA_N"/>
</dbReference>
<reference evidence="4 5" key="1">
    <citation type="journal article" date="2018" name="Emerg. Microbes Infect.">
        <title>Phenotypic and molecular analysis of nontypeable Group B streptococci: identification of cps2a and hybrid cps2a/cps5 Group B streptococcal capsule gene clusters.</title>
        <authorList>
            <person name="Alhhazmi A."/>
            <person name="Tyrrell G.J."/>
        </authorList>
    </citation>
    <scope>NUCLEOTIDE SEQUENCE [LARGE SCALE GENOMIC DNA]</scope>
    <source>
        <strain evidence="4 5">PLGBS17</strain>
    </source>
</reference>
<evidence type="ECO:0000313" key="4">
    <source>
        <dbReference type="EMBL" id="RDY83354.1"/>
    </source>
</evidence>
<feature type="domain" description="Replication initiator A N-terminal" evidence="3">
    <location>
        <begin position="16"/>
        <end position="96"/>
    </location>
</feature>
<feature type="region of interest" description="Disordered" evidence="2">
    <location>
        <begin position="152"/>
        <end position="208"/>
    </location>
</feature>
<gene>
    <name evidence="4" type="ORF">C4618_04505</name>
</gene>
<keyword evidence="1" id="KW-0175">Coiled coil</keyword>
<comment type="caution">
    <text evidence="4">The sequence shown here is derived from an EMBL/GenBank/DDBJ whole genome shotgun (WGS) entry which is preliminary data.</text>
</comment>
<sequence>MAYGRISLEQVLNSEDFYQLPKMMIKAKYYRKLRAEAKLIFALFRDRITASLTNVKQGDMRFVDENGDIFIYYPIEELVQDLGWGRDKVMNLKKDLIRYGLIDEVRQGVTKANRIYVKNIITDINILNMDFDEAKPFVNAVKSTEVGKFDFKKSGNSTSRNREIRLQEIGKIDSSKNKESKNKESKNISSRKTEKNSNEFSQSAETYQSSSKNQSIPFVEQKYYSLLQIIADKYNDQMFGFPDVLTMTHKQKMQIGQYLAEGYVTSTEVLNMIERIPKDSASPLAYLLKSLENLKQERQFEQKRMAHLNAENYYSMKKEGIENG</sequence>
<dbReference type="RefSeq" id="WP_000323285.1">
    <property type="nucleotide sequence ID" value="NZ_CHDK01000003.1"/>
</dbReference>
<name>A0A7Z6WI08_STRAG</name>